<comment type="caution">
    <text evidence="1">The sequence shown here is derived from an EMBL/GenBank/DDBJ whole genome shotgun (WGS) entry which is preliminary data.</text>
</comment>
<keyword evidence="2" id="KW-1185">Reference proteome</keyword>
<dbReference type="Proteomes" id="UP000663873">
    <property type="component" value="Unassembled WGS sequence"/>
</dbReference>
<sequence>DIDTNSFQFIDIQHYDDDIIGYDECQDVRLSCFAHTLQLSIRDGLKNAPYVPKVLGKCQILAKFCT</sequence>
<reference evidence="1" key="1">
    <citation type="submission" date="2021-02" db="EMBL/GenBank/DDBJ databases">
        <authorList>
            <person name="Nowell W R."/>
        </authorList>
    </citation>
    <scope>NUCLEOTIDE SEQUENCE</scope>
</reference>
<dbReference type="AlphaFoldDB" id="A0A821RS26"/>
<evidence type="ECO:0000313" key="1">
    <source>
        <dbReference type="EMBL" id="CAF4847509.1"/>
    </source>
</evidence>
<dbReference type="EMBL" id="CAJOBP010059902">
    <property type="protein sequence ID" value="CAF4847509.1"/>
    <property type="molecule type" value="Genomic_DNA"/>
</dbReference>
<evidence type="ECO:0000313" key="2">
    <source>
        <dbReference type="Proteomes" id="UP000663873"/>
    </source>
</evidence>
<feature type="non-terminal residue" evidence="1">
    <location>
        <position position="1"/>
    </location>
</feature>
<accession>A0A821RS26</accession>
<organism evidence="1 2">
    <name type="scientific">Rotaria socialis</name>
    <dbReference type="NCBI Taxonomy" id="392032"/>
    <lineage>
        <taxon>Eukaryota</taxon>
        <taxon>Metazoa</taxon>
        <taxon>Spiralia</taxon>
        <taxon>Gnathifera</taxon>
        <taxon>Rotifera</taxon>
        <taxon>Eurotatoria</taxon>
        <taxon>Bdelloidea</taxon>
        <taxon>Philodinida</taxon>
        <taxon>Philodinidae</taxon>
        <taxon>Rotaria</taxon>
    </lineage>
</organism>
<gene>
    <name evidence="1" type="ORF">UJA718_LOCUS43331</name>
</gene>
<name>A0A821RS26_9BILA</name>
<protein>
    <submittedName>
        <fullName evidence="1">Uncharacterized protein</fullName>
    </submittedName>
</protein>
<proteinExistence type="predicted"/>